<dbReference type="InterPro" id="IPR013187">
    <property type="entry name" value="F-box-assoc_dom_typ3"/>
</dbReference>
<keyword evidence="3" id="KW-1185">Reference proteome</keyword>
<dbReference type="NCBIfam" id="TIGR01640">
    <property type="entry name" value="F_box_assoc_1"/>
    <property type="match status" value="1"/>
</dbReference>
<protein>
    <recommendedName>
        <fullName evidence="1">F-box associated beta-propeller type 3 domain-containing protein</fullName>
    </recommendedName>
</protein>
<reference evidence="2" key="1">
    <citation type="submission" date="2023-12" db="EMBL/GenBank/DDBJ databases">
        <title>Genome assembly of Anisodus tanguticus.</title>
        <authorList>
            <person name="Wang Y.-J."/>
        </authorList>
    </citation>
    <scope>NUCLEOTIDE SEQUENCE</scope>
    <source>
        <strain evidence="2">KB-2021</strain>
        <tissue evidence="2">Leaf</tissue>
    </source>
</reference>
<feature type="domain" description="F-box associated beta-propeller type 3" evidence="1">
    <location>
        <begin position="8"/>
        <end position="96"/>
    </location>
</feature>
<organism evidence="2 3">
    <name type="scientific">Anisodus tanguticus</name>
    <dbReference type="NCBI Taxonomy" id="243964"/>
    <lineage>
        <taxon>Eukaryota</taxon>
        <taxon>Viridiplantae</taxon>
        <taxon>Streptophyta</taxon>
        <taxon>Embryophyta</taxon>
        <taxon>Tracheophyta</taxon>
        <taxon>Spermatophyta</taxon>
        <taxon>Magnoliopsida</taxon>
        <taxon>eudicotyledons</taxon>
        <taxon>Gunneridae</taxon>
        <taxon>Pentapetalae</taxon>
        <taxon>asterids</taxon>
        <taxon>lamiids</taxon>
        <taxon>Solanales</taxon>
        <taxon>Solanaceae</taxon>
        <taxon>Solanoideae</taxon>
        <taxon>Hyoscyameae</taxon>
        <taxon>Anisodus</taxon>
    </lineage>
</organism>
<dbReference type="EMBL" id="JAVYJV010000014">
    <property type="protein sequence ID" value="KAK4354435.1"/>
    <property type="molecule type" value="Genomic_DNA"/>
</dbReference>
<accession>A0AAE1RMR6</accession>
<dbReference type="AlphaFoldDB" id="A0AAE1RMR6"/>
<comment type="caution">
    <text evidence="2">The sequence shown here is derived from an EMBL/GenBank/DDBJ whole genome shotgun (WGS) entry which is preliminary data.</text>
</comment>
<dbReference type="InterPro" id="IPR017451">
    <property type="entry name" value="F-box-assoc_interact_dom"/>
</dbReference>
<sequence>MWSNGEGAKLAWVYILSSGSWKTVPFTLLDLNVAYGPQITINGILFWTATSAVQCIICFDLINDEFKLLDVPDDRGFHRTIVRRKLMVLKGSLAMMVY</sequence>
<dbReference type="Pfam" id="PF08268">
    <property type="entry name" value="FBA_3"/>
    <property type="match status" value="1"/>
</dbReference>
<dbReference type="Proteomes" id="UP001291623">
    <property type="component" value="Unassembled WGS sequence"/>
</dbReference>
<gene>
    <name evidence="2" type="ORF">RND71_026629</name>
</gene>
<evidence type="ECO:0000313" key="2">
    <source>
        <dbReference type="EMBL" id="KAK4354435.1"/>
    </source>
</evidence>
<evidence type="ECO:0000313" key="3">
    <source>
        <dbReference type="Proteomes" id="UP001291623"/>
    </source>
</evidence>
<proteinExistence type="predicted"/>
<evidence type="ECO:0000259" key="1">
    <source>
        <dbReference type="Pfam" id="PF08268"/>
    </source>
</evidence>
<name>A0AAE1RMR6_9SOLA</name>